<dbReference type="AlphaFoldDB" id="A0A839DRK2"/>
<proteinExistence type="predicted"/>
<dbReference type="EMBL" id="JACGWZ010000001">
    <property type="protein sequence ID" value="MBA8823703.1"/>
    <property type="molecule type" value="Genomic_DNA"/>
</dbReference>
<accession>A0A839DRK2</accession>
<reference evidence="1 2" key="1">
    <citation type="submission" date="2020-07" db="EMBL/GenBank/DDBJ databases">
        <title>Sequencing the genomes of 1000 actinobacteria strains.</title>
        <authorList>
            <person name="Klenk H.-P."/>
        </authorList>
    </citation>
    <scope>NUCLEOTIDE SEQUENCE [LARGE SCALE GENOMIC DNA]</scope>
    <source>
        <strain evidence="1 2">DSM 45975</strain>
    </source>
</reference>
<dbReference type="RefSeq" id="WP_182542967.1">
    <property type="nucleotide sequence ID" value="NZ_JACGWZ010000001.1"/>
</dbReference>
<dbReference type="Proteomes" id="UP000569329">
    <property type="component" value="Unassembled WGS sequence"/>
</dbReference>
<comment type="caution">
    <text evidence="1">The sequence shown here is derived from an EMBL/GenBank/DDBJ whole genome shotgun (WGS) entry which is preliminary data.</text>
</comment>
<protein>
    <submittedName>
        <fullName evidence="1">Uncharacterized protein</fullName>
    </submittedName>
</protein>
<gene>
    <name evidence="1" type="ORF">FHX42_001032</name>
</gene>
<sequence>MSRQAGAEISSDESTETTTCRCEDDQHQWSAPEIETVNTVELIRRHCTCPRCECAGRYLNVRSTDPGVPQHRAVAT</sequence>
<evidence type="ECO:0000313" key="2">
    <source>
        <dbReference type="Proteomes" id="UP000569329"/>
    </source>
</evidence>
<name>A0A839DRK2_9PSEU</name>
<evidence type="ECO:0000313" key="1">
    <source>
        <dbReference type="EMBL" id="MBA8823703.1"/>
    </source>
</evidence>
<organism evidence="1 2">
    <name type="scientific">Halosaccharopolyspora lacisalsi</name>
    <dbReference type="NCBI Taxonomy" id="1000566"/>
    <lineage>
        <taxon>Bacteria</taxon>
        <taxon>Bacillati</taxon>
        <taxon>Actinomycetota</taxon>
        <taxon>Actinomycetes</taxon>
        <taxon>Pseudonocardiales</taxon>
        <taxon>Pseudonocardiaceae</taxon>
        <taxon>Halosaccharopolyspora</taxon>
    </lineage>
</organism>
<keyword evidence="2" id="KW-1185">Reference proteome</keyword>